<dbReference type="RefSeq" id="XP_020062816.1">
    <property type="nucleotide sequence ID" value="XM_020208511.2"/>
</dbReference>
<dbReference type="CDD" id="cd15761">
    <property type="entry name" value="FYVE1_Vac1p_like"/>
    <property type="match status" value="1"/>
</dbReference>
<keyword evidence="5" id="KW-0175">Coiled coil</keyword>
<evidence type="ECO:0000256" key="4">
    <source>
        <dbReference type="PROSITE-ProRule" id="PRU00091"/>
    </source>
</evidence>
<dbReference type="InterPro" id="IPR017455">
    <property type="entry name" value="Znf_FYVE-rel"/>
</dbReference>
<dbReference type="InterPro" id="IPR013087">
    <property type="entry name" value="Znf_C2H2_type"/>
</dbReference>
<feature type="non-terminal residue" evidence="8">
    <location>
        <position position="1"/>
    </location>
</feature>
<proteinExistence type="predicted"/>
<evidence type="ECO:0000256" key="3">
    <source>
        <dbReference type="ARBA" id="ARBA00022833"/>
    </source>
</evidence>
<dbReference type="GO" id="GO:0008270">
    <property type="term" value="F:zinc ion binding"/>
    <property type="evidence" value="ECO:0007669"/>
    <property type="project" value="UniProtKB-KW"/>
</dbReference>
<evidence type="ECO:0000259" key="7">
    <source>
        <dbReference type="PROSITE" id="PS50178"/>
    </source>
</evidence>
<evidence type="ECO:0000256" key="2">
    <source>
        <dbReference type="ARBA" id="ARBA00022771"/>
    </source>
</evidence>
<evidence type="ECO:0000256" key="1">
    <source>
        <dbReference type="ARBA" id="ARBA00022723"/>
    </source>
</evidence>
<feature type="region of interest" description="Disordered" evidence="6">
    <location>
        <begin position="1"/>
        <end position="70"/>
    </location>
</feature>
<dbReference type="PROSITE" id="PS00028">
    <property type="entry name" value="ZINC_FINGER_C2H2_1"/>
    <property type="match status" value="1"/>
</dbReference>
<dbReference type="GO" id="GO:0032266">
    <property type="term" value="F:phosphatidylinositol-3-phosphate binding"/>
    <property type="evidence" value="ECO:0007669"/>
    <property type="project" value="UniProtKB-ARBA"/>
</dbReference>
<keyword evidence="2 4" id="KW-0863">Zinc-finger</keyword>
<dbReference type="InterPro" id="IPR000306">
    <property type="entry name" value="Znf_FYVE"/>
</dbReference>
<feature type="coiled-coil region" evidence="5">
    <location>
        <begin position="545"/>
        <end position="577"/>
    </location>
</feature>
<protein>
    <recommendedName>
        <fullName evidence="7">FYVE-type domain-containing protein</fullName>
    </recommendedName>
</protein>
<dbReference type="Proteomes" id="UP000094285">
    <property type="component" value="Unassembled WGS sequence"/>
</dbReference>
<dbReference type="PROSITE" id="PS50178">
    <property type="entry name" value="ZF_FYVE"/>
    <property type="match status" value="1"/>
</dbReference>
<evidence type="ECO:0000256" key="6">
    <source>
        <dbReference type="SAM" id="MobiDB-lite"/>
    </source>
</evidence>
<dbReference type="GeneID" id="30982648"/>
<dbReference type="InterPro" id="IPR013083">
    <property type="entry name" value="Znf_RING/FYVE/PHD"/>
</dbReference>
<dbReference type="OrthoDB" id="166134at2759"/>
<keyword evidence="9" id="KW-1185">Reference proteome</keyword>
<feature type="domain" description="FYVE-type" evidence="7">
    <location>
        <begin position="348"/>
        <end position="436"/>
    </location>
</feature>
<reference evidence="9" key="1">
    <citation type="submission" date="2016-05" db="EMBL/GenBank/DDBJ databases">
        <title>Comparative genomics of biotechnologically important yeasts.</title>
        <authorList>
            <consortium name="DOE Joint Genome Institute"/>
            <person name="Riley R."/>
            <person name="Haridas S."/>
            <person name="Wolfe K.H."/>
            <person name="Lopes M.R."/>
            <person name="Hittinger C.T."/>
            <person name="Goker M."/>
            <person name="Salamov A."/>
            <person name="Wisecaver J."/>
            <person name="Long T.M."/>
            <person name="Aerts A.L."/>
            <person name="Barry K."/>
            <person name="Choi C."/>
            <person name="Clum A."/>
            <person name="Coughlan A.Y."/>
            <person name="Deshpande S."/>
            <person name="Douglass A.P."/>
            <person name="Hanson S.J."/>
            <person name="Klenk H.-P."/>
            <person name="Labutti K."/>
            <person name="Lapidus A."/>
            <person name="Lindquist E."/>
            <person name="Lipzen A."/>
            <person name="Meier-Kolthoff J.P."/>
            <person name="Ohm R.A."/>
            <person name="Otillar R.P."/>
            <person name="Pangilinan J."/>
            <person name="Peng Y."/>
            <person name="Rokas A."/>
            <person name="Rosa C.A."/>
            <person name="Scheuner C."/>
            <person name="Sibirny A.A."/>
            <person name="Slot J.C."/>
            <person name="Stielow J.B."/>
            <person name="Sun H."/>
            <person name="Kurtzman C.P."/>
            <person name="Blackwell M."/>
            <person name="Grigoriev I.V."/>
            <person name="Jeffries T.W."/>
        </authorList>
    </citation>
    <scope>NUCLEOTIDE SEQUENCE [LARGE SCALE GENOMIC DNA]</scope>
    <source>
        <strain evidence="9">NRRL Y-17324</strain>
    </source>
</reference>
<feature type="non-terminal residue" evidence="8">
    <location>
        <position position="665"/>
    </location>
</feature>
<dbReference type="InterPro" id="IPR011011">
    <property type="entry name" value="Znf_FYVE_PHD"/>
</dbReference>
<gene>
    <name evidence="8" type="ORF">CANTADRAFT_33421</name>
</gene>
<dbReference type="SUPFAM" id="SSF57903">
    <property type="entry name" value="FYVE/PHD zinc finger"/>
    <property type="match status" value="2"/>
</dbReference>
<dbReference type="AlphaFoldDB" id="A0A1E4SDV1"/>
<dbReference type="InterPro" id="IPR021565">
    <property type="entry name" value="Rbsn_Rab-bd"/>
</dbReference>
<dbReference type="Gene3D" id="3.30.40.10">
    <property type="entry name" value="Zinc/RING finger domain, C3HC4 (zinc finger)"/>
    <property type="match status" value="2"/>
</dbReference>
<sequence length="665" mass="76368">SSKRILGSPFKSPQQDSSHSKNSAGLQHENDSFVEESPTPIRPNSIGQDDDNSSKQALFQSPGGPESGGEEIDCSCPMCGESMVNLYQLNRHIDDAHGVETTDSTNAITKLMKNDFINNDIKKWFSSKIVDSPTPVSPLKRKSLNLDLFDNNKGFGLSDGEVLEVSLIQHARSQSSSPSKYKNRIIRSHWKLPSSTSRCSYPGCDKTLNVRNGIVNCRKCGQLFCNDHTHHKIRLRNPVKTDDDNIPQYDTSKNGVWSRSCISCYNNKPDLREGTVVNSNDLTKLFIKKRQEKVDHHELERSKIIKRFIKLSNTLIEKQLQEKQSLWSSLASAYTKDFALFDHDDWDDNSITNCTICLVKFNLLIRKHHCRLCGKIVCDDPQGMRKKCSILVPLSKLLEKLPTLNYSSFIKDNFDTVTQDELVRFRCCVNCKNSLLYEYKIEHLKSDDDNEVLKRYEILLMMKSQVQNLYLRYEQLLGDSSLGSDENINKVRNKLMKALKDFEGATITFKNEFFALVDNKLQVKQAHQGQSRLINNMYQSLILCLQEVLMDFKTVNNKVQQQEEKKLKEAQEKSKNQVMGELEKEGLVLAASEPERDAPRLTKKQIRELREQLMVMNEQKFLVDNMIQDFTKLRKFDELDSLINNKNELSSMIEELEKQLGDYGF</sequence>
<evidence type="ECO:0000313" key="9">
    <source>
        <dbReference type="Proteomes" id="UP000094285"/>
    </source>
</evidence>
<dbReference type="PANTHER" id="PTHR13510:SF44">
    <property type="entry name" value="RABENOSYN-5"/>
    <property type="match status" value="1"/>
</dbReference>
<evidence type="ECO:0000256" key="5">
    <source>
        <dbReference type="SAM" id="Coils"/>
    </source>
</evidence>
<evidence type="ECO:0000313" key="8">
    <source>
        <dbReference type="EMBL" id="ODV77694.1"/>
    </source>
</evidence>
<dbReference type="PANTHER" id="PTHR13510">
    <property type="entry name" value="FYVE-FINGER-CONTAINING RAB5 EFFECTOR PROTEIN RABENOSYN-5-RELATED"/>
    <property type="match status" value="1"/>
</dbReference>
<dbReference type="EMBL" id="KV453914">
    <property type="protein sequence ID" value="ODV77694.1"/>
    <property type="molecule type" value="Genomic_DNA"/>
</dbReference>
<organism evidence="8 9">
    <name type="scientific">Suhomyces tanzawaensis NRRL Y-17324</name>
    <dbReference type="NCBI Taxonomy" id="984487"/>
    <lineage>
        <taxon>Eukaryota</taxon>
        <taxon>Fungi</taxon>
        <taxon>Dikarya</taxon>
        <taxon>Ascomycota</taxon>
        <taxon>Saccharomycotina</taxon>
        <taxon>Pichiomycetes</taxon>
        <taxon>Debaryomycetaceae</taxon>
        <taxon>Suhomyces</taxon>
    </lineage>
</organism>
<dbReference type="Pfam" id="PF01363">
    <property type="entry name" value="FYVE"/>
    <property type="match status" value="2"/>
</dbReference>
<dbReference type="SMART" id="SM00064">
    <property type="entry name" value="FYVE"/>
    <property type="match status" value="2"/>
</dbReference>
<dbReference type="Pfam" id="PF11464">
    <property type="entry name" value="Rbsn"/>
    <property type="match status" value="1"/>
</dbReference>
<name>A0A1E4SDV1_9ASCO</name>
<dbReference type="InterPro" id="IPR052727">
    <property type="entry name" value="Rab4/Rab5_effector"/>
</dbReference>
<dbReference type="STRING" id="984487.A0A1E4SDV1"/>
<feature type="compositionally biased region" description="Polar residues" evidence="6">
    <location>
        <begin position="11"/>
        <end position="25"/>
    </location>
</feature>
<keyword evidence="3" id="KW-0862">Zinc</keyword>
<keyword evidence="1" id="KW-0479">Metal-binding</keyword>
<dbReference type="CDD" id="cd15737">
    <property type="entry name" value="FYVE2_Vac1p_like"/>
    <property type="match status" value="1"/>
</dbReference>
<accession>A0A1E4SDV1</accession>